<dbReference type="Proteomes" id="UP001165080">
    <property type="component" value="Unassembled WGS sequence"/>
</dbReference>
<accession>A0A9W6BI82</accession>
<proteinExistence type="predicted"/>
<name>A0A9W6BI82_9CHLO</name>
<evidence type="ECO:0000313" key="1">
    <source>
        <dbReference type="EMBL" id="GLC51981.1"/>
    </source>
</evidence>
<reference evidence="1 2" key="1">
    <citation type="journal article" date="2023" name="Commun. Biol.">
        <title>Reorganization of the ancestral sex-determining regions during the evolution of trioecy in Pleodorina starrii.</title>
        <authorList>
            <person name="Takahashi K."/>
            <person name="Suzuki S."/>
            <person name="Kawai-Toyooka H."/>
            <person name="Yamamoto K."/>
            <person name="Hamaji T."/>
            <person name="Ootsuki R."/>
            <person name="Yamaguchi H."/>
            <person name="Kawachi M."/>
            <person name="Higashiyama T."/>
            <person name="Nozaki H."/>
        </authorList>
    </citation>
    <scope>NUCLEOTIDE SEQUENCE [LARGE SCALE GENOMIC DNA]</scope>
    <source>
        <strain evidence="1 2">NIES-4479</strain>
    </source>
</reference>
<organism evidence="1 2">
    <name type="scientific">Pleodorina starrii</name>
    <dbReference type="NCBI Taxonomy" id="330485"/>
    <lineage>
        <taxon>Eukaryota</taxon>
        <taxon>Viridiplantae</taxon>
        <taxon>Chlorophyta</taxon>
        <taxon>core chlorophytes</taxon>
        <taxon>Chlorophyceae</taxon>
        <taxon>CS clade</taxon>
        <taxon>Chlamydomonadales</taxon>
        <taxon>Volvocaceae</taxon>
        <taxon>Pleodorina</taxon>
    </lineage>
</organism>
<gene>
    <name evidence="1" type="primary">PLESTB000964</name>
    <name evidence="1" type="ORF">PLESTB_000569700</name>
</gene>
<dbReference type="AlphaFoldDB" id="A0A9W6BI82"/>
<protein>
    <submittedName>
        <fullName evidence="1">Uncharacterized protein</fullName>
    </submittedName>
</protein>
<comment type="caution">
    <text evidence="1">The sequence shown here is derived from an EMBL/GenBank/DDBJ whole genome shotgun (WGS) entry which is preliminary data.</text>
</comment>
<dbReference type="EMBL" id="BRXU01000005">
    <property type="protein sequence ID" value="GLC51981.1"/>
    <property type="molecule type" value="Genomic_DNA"/>
</dbReference>
<keyword evidence="2" id="KW-1185">Reference proteome</keyword>
<evidence type="ECO:0000313" key="2">
    <source>
        <dbReference type="Proteomes" id="UP001165080"/>
    </source>
</evidence>
<sequence length="113" mass="12001">MDALSPYRKPMSIVGLAFAAMLGRPSMDMLSAGFLYGTEKRELRQLRDTLIETLMAALKAPHPQPIRSVSPMAAAVVAPSGANLVDLMVLSDDEEDGQAARNLAEAMEGVAGN</sequence>